<keyword evidence="7" id="KW-1185">Reference proteome</keyword>
<evidence type="ECO:0000313" key="6">
    <source>
        <dbReference type="EMBL" id="GFH26608.1"/>
    </source>
</evidence>
<protein>
    <submittedName>
        <fullName evidence="6">Iwr1 domain-containing protein</fullName>
    </submittedName>
</protein>
<dbReference type="Gene3D" id="1.20.5.170">
    <property type="match status" value="1"/>
</dbReference>
<accession>A0A6A0A3R8</accession>
<dbReference type="GO" id="GO:0006606">
    <property type="term" value="P:protein import into nucleus"/>
    <property type="evidence" value="ECO:0007669"/>
    <property type="project" value="InterPro"/>
</dbReference>
<evidence type="ECO:0000259" key="5">
    <source>
        <dbReference type="Pfam" id="PF08574"/>
    </source>
</evidence>
<feature type="compositionally biased region" description="Low complexity" evidence="3">
    <location>
        <begin position="726"/>
        <end position="739"/>
    </location>
</feature>
<feature type="transmembrane region" description="Helical" evidence="4">
    <location>
        <begin position="16"/>
        <end position="40"/>
    </location>
</feature>
<evidence type="ECO:0000256" key="4">
    <source>
        <dbReference type="SAM" id="Phobius"/>
    </source>
</evidence>
<feature type="region of interest" description="Disordered" evidence="3">
    <location>
        <begin position="466"/>
        <end position="521"/>
    </location>
</feature>
<evidence type="ECO:0000256" key="2">
    <source>
        <dbReference type="SAM" id="Coils"/>
    </source>
</evidence>
<feature type="coiled-coil region" evidence="2">
    <location>
        <begin position="45"/>
        <end position="93"/>
    </location>
</feature>
<feature type="domain" description="Transcription factor Iwr1" evidence="5">
    <location>
        <begin position="555"/>
        <end position="628"/>
    </location>
</feature>
<evidence type="ECO:0000256" key="1">
    <source>
        <dbReference type="ARBA" id="ARBA00010218"/>
    </source>
</evidence>
<organism evidence="6 7">
    <name type="scientific">Haematococcus lacustris</name>
    <name type="common">Green alga</name>
    <name type="synonym">Haematococcus pluvialis</name>
    <dbReference type="NCBI Taxonomy" id="44745"/>
    <lineage>
        <taxon>Eukaryota</taxon>
        <taxon>Viridiplantae</taxon>
        <taxon>Chlorophyta</taxon>
        <taxon>core chlorophytes</taxon>
        <taxon>Chlorophyceae</taxon>
        <taxon>CS clade</taxon>
        <taxon>Chlamydomonadales</taxon>
        <taxon>Haematococcaceae</taxon>
        <taxon>Haematococcus</taxon>
    </lineage>
</organism>
<dbReference type="PANTHER" id="PTHR28063">
    <property type="entry name" value="RNA POLYMERASE II NUCLEAR LOCALIZATION PROTEIN IWR1"/>
    <property type="match status" value="1"/>
</dbReference>
<feature type="compositionally biased region" description="Acidic residues" evidence="3">
    <location>
        <begin position="625"/>
        <end position="637"/>
    </location>
</feature>
<comment type="similarity">
    <text evidence="1">Belongs to the IWR1/SLC7A6OS family.</text>
</comment>
<feature type="compositionally biased region" description="Pro residues" evidence="3">
    <location>
        <begin position="360"/>
        <end position="370"/>
    </location>
</feature>
<dbReference type="EMBL" id="BLLF01003179">
    <property type="protein sequence ID" value="GFH26608.1"/>
    <property type="molecule type" value="Genomic_DNA"/>
</dbReference>
<feature type="region of interest" description="Disordered" evidence="3">
    <location>
        <begin position="306"/>
        <end position="384"/>
    </location>
</feature>
<dbReference type="GO" id="GO:0005737">
    <property type="term" value="C:cytoplasm"/>
    <property type="evidence" value="ECO:0007669"/>
    <property type="project" value="TreeGrafter"/>
</dbReference>
<proteinExistence type="inferred from homology"/>
<feature type="region of interest" description="Disordered" evidence="3">
    <location>
        <begin position="602"/>
        <end position="644"/>
    </location>
</feature>
<dbReference type="PANTHER" id="PTHR28063:SF1">
    <property type="entry name" value="RNA POLYMERASE II NUCLEAR LOCALIZATION PROTEIN IWR1"/>
    <property type="match status" value="1"/>
</dbReference>
<dbReference type="InterPro" id="IPR013883">
    <property type="entry name" value="TF_Iwr1_dom"/>
</dbReference>
<dbReference type="Proteomes" id="UP000485058">
    <property type="component" value="Unassembled WGS sequence"/>
</dbReference>
<dbReference type="InterPro" id="IPR040150">
    <property type="entry name" value="Iwr1"/>
</dbReference>
<feature type="compositionally biased region" description="Polar residues" evidence="3">
    <location>
        <begin position="741"/>
        <end position="755"/>
    </location>
</feature>
<evidence type="ECO:0000256" key="3">
    <source>
        <dbReference type="SAM" id="MobiDB-lite"/>
    </source>
</evidence>
<keyword evidence="2" id="KW-0175">Coiled coil</keyword>
<feature type="compositionally biased region" description="Low complexity" evidence="3">
    <location>
        <begin position="470"/>
        <end position="481"/>
    </location>
</feature>
<comment type="caution">
    <text evidence="6">The sequence shown here is derived from an EMBL/GenBank/DDBJ whole genome shotgun (WGS) entry which is preliminary data.</text>
</comment>
<dbReference type="Pfam" id="PF08574">
    <property type="entry name" value="Iwr1"/>
    <property type="match status" value="1"/>
</dbReference>
<feature type="compositionally biased region" description="Pro residues" evidence="3">
    <location>
        <begin position="310"/>
        <end position="321"/>
    </location>
</feature>
<feature type="region of interest" description="Disordered" evidence="3">
    <location>
        <begin position="160"/>
        <end position="182"/>
    </location>
</feature>
<name>A0A6A0A3R8_HAELA</name>
<keyword evidence="4" id="KW-1133">Transmembrane helix</keyword>
<gene>
    <name evidence="6" type="ORF">HaLaN_24784</name>
</gene>
<feature type="compositionally biased region" description="Low complexity" evidence="3">
    <location>
        <begin position="322"/>
        <end position="338"/>
    </location>
</feature>
<reference evidence="6 7" key="1">
    <citation type="submission" date="2020-02" db="EMBL/GenBank/DDBJ databases">
        <title>Draft genome sequence of Haematococcus lacustris strain NIES-144.</title>
        <authorList>
            <person name="Morimoto D."/>
            <person name="Nakagawa S."/>
            <person name="Yoshida T."/>
            <person name="Sawayama S."/>
        </authorList>
    </citation>
    <scope>NUCLEOTIDE SEQUENCE [LARGE SCALE GENOMIC DNA]</scope>
    <source>
        <strain evidence="6 7">NIES-144</strain>
    </source>
</reference>
<dbReference type="AlphaFoldDB" id="A0A6A0A3R8"/>
<keyword evidence="4" id="KW-0472">Membrane</keyword>
<sequence length="793" mass="83611">MAGVTFWGLLTPEPCICATCAVLTAGVAMGIAVIGVNYWVTTRELMKLKAEVANLKTECKELKTDIKDMKSNFKELKTEFKELRKDVKQDTAEMKRDIEVLMSAPGERLQLLRVKRRRCDAVAETFVVQLVHAFGPLTKRMRPDQLLLHQIESNLHLEENADSESLDVASANPEHQAAPSEHSLQVCRNAGRRFVRIATLTQEALQSCSAAKLKQLISDVAAVKPPRPAAKRSDTGSHLMPSGVAATTAGAVSATAGVALPADMLTSNQVAEADRLSQSGLLQAAATGRLARPQHVPAAAALSTASVTLPSPPPTPTPGQPPSLDAVTSHSSATTVATGPTSRAWPRIRRVVRPGGAGPTPSPAAAPPPHSSTAQHPIQGPGTVPTLRYLQVRPRPALPCGPQAPLDSLAAGQVRAETCACPSQAWVPSPSALQDHTAPDQAGDPLLDTALFRLIDVIASSTQAGGEAGGAMRMAGASAPGHGKGSGAGVGEAAVVQRDASLMRPSGQQQAQPAEERERREHSVYLDMTHQQECASISPGGMAAEDDLSLDSDEAYVFDMYVAMEEDGVAAGSQEGAADCPVIEVADSDDEFYWTWREAGGGSKLGSEHDSEDSNAESFYANSYPDEDADWDEDASGEDSGTHRWTCCADDEEFDADAYDSGAEAKLEGKSQQEKTRAAARSAEFPEGCIRQGCIGKGVRAHRGHGDHSCAQDAKEGRAARPACGGAAAMAGAGPGAEAVQRSNGEAGSSSQERQLLADQATTNSITNVLVGSVLEKKYAYCRGCRLYRVHRT</sequence>
<keyword evidence="4" id="KW-0812">Transmembrane</keyword>
<feature type="region of interest" description="Disordered" evidence="3">
    <location>
        <begin position="726"/>
        <end position="755"/>
    </location>
</feature>
<evidence type="ECO:0000313" key="7">
    <source>
        <dbReference type="Proteomes" id="UP000485058"/>
    </source>
</evidence>